<evidence type="ECO:0000313" key="1">
    <source>
        <dbReference type="EMBL" id="CAI8055110.1"/>
    </source>
</evidence>
<protein>
    <submittedName>
        <fullName evidence="1">Uncharacterized protein</fullName>
    </submittedName>
</protein>
<sequence>MFCYHVRNVKVCREVGFVLQSDCTHLRPGVIPGGHSATCPSVITSCCRLRWSTGTWGLAGG</sequence>
<organism evidence="1 2">
    <name type="scientific">Geodia barretti</name>
    <name type="common">Barrett's horny sponge</name>
    <dbReference type="NCBI Taxonomy" id="519541"/>
    <lineage>
        <taxon>Eukaryota</taxon>
        <taxon>Metazoa</taxon>
        <taxon>Porifera</taxon>
        <taxon>Demospongiae</taxon>
        <taxon>Heteroscleromorpha</taxon>
        <taxon>Tetractinellida</taxon>
        <taxon>Astrophorina</taxon>
        <taxon>Geodiidae</taxon>
        <taxon>Geodia</taxon>
    </lineage>
</organism>
<dbReference type="EMBL" id="CASHTH010004246">
    <property type="protein sequence ID" value="CAI8055110.1"/>
    <property type="molecule type" value="Genomic_DNA"/>
</dbReference>
<name>A0AA35TVB7_GEOBA</name>
<keyword evidence="2" id="KW-1185">Reference proteome</keyword>
<dbReference type="Proteomes" id="UP001174909">
    <property type="component" value="Unassembled WGS sequence"/>
</dbReference>
<accession>A0AA35TVB7</accession>
<proteinExistence type="predicted"/>
<reference evidence="1" key="1">
    <citation type="submission" date="2023-03" db="EMBL/GenBank/DDBJ databases">
        <authorList>
            <person name="Steffen K."/>
            <person name="Cardenas P."/>
        </authorList>
    </citation>
    <scope>NUCLEOTIDE SEQUENCE</scope>
</reference>
<dbReference type="AlphaFoldDB" id="A0AA35TVB7"/>
<comment type="caution">
    <text evidence="1">The sequence shown here is derived from an EMBL/GenBank/DDBJ whole genome shotgun (WGS) entry which is preliminary data.</text>
</comment>
<gene>
    <name evidence="1" type="ORF">GBAR_LOCUS30086</name>
</gene>
<evidence type="ECO:0000313" key="2">
    <source>
        <dbReference type="Proteomes" id="UP001174909"/>
    </source>
</evidence>